<keyword evidence="3" id="KW-1185">Reference proteome</keyword>
<dbReference type="AlphaFoldDB" id="A0A0V7ZWD5"/>
<comment type="caution">
    <text evidence="2">The sequence shown here is derived from an EMBL/GenBank/DDBJ whole genome shotgun (WGS) entry which is preliminary data.</text>
</comment>
<organism evidence="2 3">
    <name type="scientific">Mastigocoleus testarum BC008</name>
    <dbReference type="NCBI Taxonomy" id="371196"/>
    <lineage>
        <taxon>Bacteria</taxon>
        <taxon>Bacillati</taxon>
        <taxon>Cyanobacteriota</taxon>
        <taxon>Cyanophyceae</taxon>
        <taxon>Nostocales</taxon>
        <taxon>Hapalosiphonaceae</taxon>
        <taxon>Mastigocoleus</taxon>
    </lineage>
</organism>
<evidence type="ECO:0000313" key="3">
    <source>
        <dbReference type="Proteomes" id="UP000053372"/>
    </source>
</evidence>
<dbReference type="EMBL" id="LMTZ01000054">
    <property type="protein sequence ID" value="KST68663.1"/>
    <property type="molecule type" value="Genomic_DNA"/>
</dbReference>
<protein>
    <submittedName>
        <fullName evidence="2">Uncharacterized protein</fullName>
    </submittedName>
</protein>
<proteinExistence type="predicted"/>
<gene>
    <name evidence="1" type="ORF">BC008_01205</name>
    <name evidence="2" type="ORF">BC008_01520</name>
</gene>
<name>A0A0V7ZWD5_9CYAN</name>
<accession>A0A0V7ZWD5</accession>
<dbReference type="RefSeq" id="WP_058183466.1">
    <property type="nucleotide sequence ID" value="NZ_LMTZ01000054.1"/>
</dbReference>
<dbReference type="EMBL" id="LMTZ01000059">
    <property type="protein sequence ID" value="KST68514.1"/>
    <property type="molecule type" value="Genomic_DNA"/>
</dbReference>
<sequence length="60" mass="7332">METVNQPHIHSYENLQDMDKMGWKKCKQESDYHRRSLFEISMLRMKIIFGGSLRRRNFDV</sequence>
<dbReference type="Proteomes" id="UP000053372">
    <property type="component" value="Unassembled WGS sequence"/>
</dbReference>
<evidence type="ECO:0000313" key="2">
    <source>
        <dbReference type="EMBL" id="KST68663.1"/>
    </source>
</evidence>
<evidence type="ECO:0000313" key="1">
    <source>
        <dbReference type="EMBL" id="KST68514.1"/>
    </source>
</evidence>
<reference evidence="2 3" key="1">
    <citation type="journal article" date="2015" name="Genome Announc.">
        <title>Draft Genome of the Euendolithic (true boring) Cyanobacterium Mastigocoleus testarum strain BC008.</title>
        <authorList>
            <person name="Guida B.S."/>
            <person name="Garcia-Pichel F."/>
        </authorList>
    </citation>
    <scope>NUCLEOTIDE SEQUENCE [LARGE SCALE GENOMIC DNA]</scope>
    <source>
        <strain evidence="2 3">BC008</strain>
    </source>
</reference>